<dbReference type="HOGENOM" id="CLU_000445_107_26_5"/>
<dbReference type="InterPro" id="IPR004090">
    <property type="entry name" value="Chemotax_Me-accpt_rcpt"/>
</dbReference>
<feature type="domain" description="PAC" evidence="4">
    <location>
        <begin position="208"/>
        <end position="260"/>
    </location>
</feature>
<feature type="domain" description="PAS" evidence="3">
    <location>
        <begin position="132"/>
        <end position="187"/>
    </location>
</feature>
<dbReference type="eggNOG" id="COG0840">
    <property type="taxonomic scope" value="Bacteria"/>
</dbReference>
<reference evidence="5 6" key="5">
    <citation type="journal article" date="2010" name="Appl. Environ. Microbiol.">
        <title>phrR-like gene praR of Azorhizobium caulinodans ORS571 is essential for symbiosis with Sesbania rostrata and is involved in expression of reb genes.</title>
        <authorList>
            <person name="Akiba N."/>
            <person name="Aono T."/>
            <person name="Toyazaki H."/>
            <person name="Sato S."/>
            <person name="Oyaizu H."/>
        </authorList>
    </citation>
    <scope>NUCLEOTIDE SEQUENCE [LARGE SCALE GENOMIC DNA]</scope>
    <source>
        <strain evidence="6">ATCC 43989 / DSM 5975 / JCM 20966 / LMG 6465 / NBRC 14845 / NCIMB 13405 / ORS 571</strain>
    </source>
</reference>
<dbReference type="PANTHER" id="PTHR24422">
    <property type="entry name" value="CHEMOTAXIS PROTEIN METHYLTRANSFERASE"/>
    <property type="match status" value="1"/>
</dbReference>
<dbReference type="Pfam" id="PF00015">
    <property type="entry name" value="MCPsignal"/>
    <property type="match status" value="1"/>
</dbReference>
<keyword evidence="6" id="KW-1185">Reference proteome</keyword>
<reference evidence="5 6" key="3">
    <citation type="journal article" date="2008" name="BMC Genomics">
        <title>The genome of the versatile nitrogen fixer Azorhizobium caulinodans ORS571.</title>
        <authorList>
            <person name="Lee KB."/>
            <person name="Backer P.D."/>
            <person name="Aono T."/>
            <person name="Liu CT."/>
            <person name="Suzuki S."/>
            <person name="Suzuki T."/>
            <person name="Kaneko T."/>
            <person name="Yamada M."/>
            <person name="Tabata S."/>
            <person name="Kupfer D.M."/>
            <person name="Najar F.Z."/>
            <person name="Wiley G.B."/>
            <person name="Roe B."/>
            <person name="Binnewies T.T."/>
            <person name="Ussery D.W."/>
            <person name="D'Haeze W."/>
            <person name="Herder J.D."/>
            <person name="Gevers D."/>
            <person name="Vereecke D."/>
            <person name="Holsters M."/>
            <person name="Oyaizu H."/>
        </authorList>
    </citation>
    <scope>NUCLEOTIDE SEQUENCE [LARGE SCALE GENOMIC DNA]</scope>
    <source>
        <strain evidence="6">ATCC 43989 / DSM 5975 / JCM 20966 / LMG 6465 / NBRC 14845 / NCIMB 13405 / ORS 571</strain>
    </source>
</reference>
<dbReference type="SUPFAM" id="SSF58104">
    <property type="entry name" value="Methyl-accepting chemotaxis protein (MCP) signaling domain"/>
    <property type="match status" value="1"/>
</dbReference>
<evidence type="ECO:0000259" key="2">
    <source>
        <dbReference type="PROSITE" id="PS50111"/>
    </source>
</evidence>
<keyword evidence="5" id="KW-0675">Receptor</keyword>
<dbReference type="STRING" id="438753.AZC_0573"/>
<dbReference type="PROSITE" id="PS50111">
    <property type="entry name" value="CHEMOTAXIS_TRANSDUC_2"/>
    <property type="match status" value="1"/>
</dbReference>
<dbReference type="PROSITE" id="PS50113">
    <property type="entry name" value="PAC"/>
    <property type="match status" value="2"/>
</dbReference>
<proteinExistence type="predicted"/>
<reference evidence="5 6" key="1">
    <citation type="journal article" date="2007" name="Appl. Environ. Microbiol.">
        <title>Rhizobial factors required for stem nodule maturation and maintenance in Sesbania rostrata-Azorhizobium caulinodans ORS571 symbiosis.</title>
        <authorList>
            <person name="Suzuki S."/>
            <person name="Aono T."/>
            <person name="Lee KB."/>
            <person name="Suzuki T."/>
            <person name="Liu CT."/>
            <person name="Miwa H."/>
            <person name="Wakao S."/>
            <person name="Iki T."/>
            <person name="Oyaizu H."/>
        </authorList>
    </citation>
    <scope>NUCLEOTIDE SEQUENCE [LARGE SCALE GENOMIC DNA]</scope>
    <source>
        <strain evidence="6">ATCC 43989 / DSM 5975 / JCM 20966 / LMG 6465 / NBRC 14845 / NCIMB 13405 / ORS 571</strain>
    </source>
</reference>
<dbReference type="EMBL" id="AP009384">
    <property type="protein sequence ID" value="BAF86571.1"/>
    <property type="molecule type" value="Genomic_DNA"/>
</dbReference>
<organism evidence="5 6">
    <name type="scientific">Azorhizobium caulinodans (strain ATCC 43989 / DSM 5975 / JCM 20966 / LMG 6465 / NBRC 14845 / NCIMB 13405 / ORS 571)</name>
    <dbReference type="NCBI Taxonomy" id="438753"/>
    <lineage>
        <taxon>Bacteria</taxon>
        <taxon>Pseudomonadati</taxon>
        <taxon>Pseudomonadota</taxon>
        <taxon>Alphaproteobacteria</taxon>
        <taxon>Hyphomicrobiales</taxon>
        <taxon>Xanthobacteraceae</taxon>
        <taxon>Azorhizobium</taxon>
    </lineage>
</organism>
<dbReference type="GO" id="GO:0016020">
    <property type="term" value="C:membrane"/>
    <property type="evidence" value="ECO:0007669"/>
    <property type="project" value="InterPro"/>
</dbReference>
<dbReference type="Pfam" id="PF08447">
    <property type="entry name" value="PAS_3"/>
    <property type="match status" value="2"/>
</dbReference>
<evidence type="ECO:0000259" key="4">
    <source>
        <dbReference type="PROSITE" id="PS50113"/>
    </source>
</evidence>
<dbReference type="NCBIfam" id="TIGR00229">
    <property type="entry name" value="sensory_box"/>
    <property type="match status" value="2"/>
</dbReference>
<evidence type="ECO:0000259" key="3">
    <source>
        <dbReference type="PROSITE" id="PS50112"/>
    </source>
</evidence>
<protein>
    <submittedName>
        <fullName evidence="5">Methyl-accepting chemotaxis receptor</fullName>
    </submittedName>
</protein>
<reference evidence="6" key="2">
    <citation type="submission" date="2007-04" db="EMBL/GenBank/DDBJ databases">
        <title>Complete genome sequence of the nitrogen-fixing bacterium Azorhizobium caulinodans ORS571.</title>
        <authorList>
            <person name="Lee K.B."/>
            <person name="Backer P.D."/>
            <person name="Aono T."/>
            <person name="Liu C.T."/>
            <person name="Suzuki S."/>
            <person name="Suzuki T."/>
            <person name="Kaneko T."/>
            <person name="Yamada M."/>
            <person name="Tabata S."/>
            <person name="Kupfer D.M."/>
            <person name="Najar F.Z."/>
            <person name="Wiley G.B."/>
            <person name="Roe B."/>
            <person name="Binnewies T."/>
            <person name="Ussery D."/>
            <person name="Vereecke D."/>
            <person name="Gevers D."/>
            <person name="Holsters M."/>
            <person name="Oyaizu H."/>
        </authorList>
    </citation>
    <scope>NUCLEOTIDE SEQUENCE [LARGE SCALE GENOMIC DNA]</scope>
    <source>
        <strain evidence="6">ATCC 43989 / DSM 5975 / JCM 20966 / LMG 6465 / NBRC 14845 / NCIMB 13405 / ORS 571</strain>
    </source>
</reference>
<dbReference type="Proteomes" id="UP000000270">
    <property type="component" value="Chromosome"/>
</dbReference>
<accession>A8IML1</accession>
<keyword evidence="1" id="KW-0807">Transducer</keyword>
<feature type="domain" description="Methyl-accepting transducer" evidence="2">
    <location>
        <begin position="261"/>
        <end position="497"/>
    </location>
</feature>
<dbReference type="InterPro" id="IPR035965">
    <property type="entry name" value="PAS-like_dom_sf"/>
</dbReference>
<dbReference type="GO" id="GO:0006935">
    <property type="term" value="P:chemotaxis"/>
    <property type="evidence" value="ECO:0007669"/>
    <property type="project" value="InterPro"/>
</dbReference>
<evidence type="ECO:0000256" key="1">
    <source>
        <dbReference type="PROSITE-ProRule" id="PRU00284"/>
    </source>
</evidence>
<dbReference type="Gene3D" id="1.10.287.950">
    <property type="entry name" value="Methyl-accepting chemotaxis protein"/>
    <property type="match status" value="1"/>
</dbReference>
<reference evidence="5 6" key="4">
    <citation type="journal article" date="2009" name="Appl. Environ. Microbiol.">
        <title>Comparative genome-wide transcriptional profiling of Azorhizobium caulinodans ORS571 grown under free-living and symbiotic conditions.</title>
        <authorList>
            <person name="Tsukada S."/>
            <person name="Aono T."/>
            <person name="Akiba N."/>
            <person name="Lee KB."/>
            <person name="Liu CT."/>
            <person name="Toyazaki H."/>
            <person name="Oyaizu H."/>
        </authorList>
    </citation>
    <scope>NUCLEOTIDE SEQUENCE [LARGE SCALE GENOMIC DNA]</scope>
    <source>
        <strain evidence="6">ATCC 43989 / DSM 5975 / JCM 20966 / LMG 6465 / NBRC 14845 / NCIMB 13405 / ORS 571</strain>
    </source>
</reference>
<gene>
    <name evidence="5" type="ordered locus">AZC_0573</name>
</gene>
<sequence>MRRSMFGVGSQSEALLKLSALDRAQAIIEFTPTGEILDANQNFLSLVGYGLNEIKGKHHRMFVDPREAESAEYRAFWQALGKGQYQEAVYRRIGKGGAVVWIRAIYNPLIDRSGKVLKVVKFATDITEQKMRFAEHESLLAAISKSQAVIQFDLKGNILEANQNFLDTMGYRLDEIVGRHHSMFVPEQMRQSPQYAAFWDNLRRGEYQAAEYKRIGKGGREVWIQATYNPVLDADGAVSKIVKFATDVTKRVVVRERRAAAYREIDAGLSDISSELTDTNSRVVSASEATQTAAHNMQSVATGAGQLAASVDDISRQVQQSSELSVAAVEQGNRTNEIVASLSGAAEKIGHVVELINSIAAQTNLLALNATIEAARAGEAGKGFSVVAQEVKSLAGQTSKATSEIAAQVTEVQAATGQAVTALASVTEFITQLNAIAGSIADAVQRQASVTREVSSSMQTVAHGIEVVKQDMGVIASATSHVEAAARKVREASAAIA</sequence>
<dbReference type="eggNOG" id="COG2202">
    <property type="taxonomic scope" value="Bacteria"/>
</dbReference>
<reference evidence="5 6" key="6">
    <citation type="journal article" date="2011" name="Appl. Environ. Microbiol.">
        <title>Involvement of the azorhizobial chromosome partition gene (parA) in the onset of bacteroid differentiation during Sesbania rostrata stem nodule development.</title>
        <authorList>
            <person name="Liu CT."/>
            <person name="Lee KB."/>
            <person name="Wang YS."/>
            <person name="Peng MH."/>
            <person name="Lee KT."/>
            <person name="Suzuki S."/>
            <person name="Suzuki T."/>
            <person name="Oyaizu H."/>
        </authorList>
    </citation>
    <scope>NUCLEOTIDE SEQUENCE [LARGE SCALE GENOMIC DNA]</scope>
    <source>
        <strain evidence="6">ATCC 43989 / DSM 5975 / JCM 20966 / LMG 6465 / NBRC 14845 / NCIMB 13405 / ORS 571</strain>
    </source>
</reference>
<name>A8IML1_AZOC5</name>
<dbReference type="GO" id="GO:0007165">
    <property type="term" value="P:signal transduction"/>
    <property type="evidence" value="ECO:0007669"/>
    <property type="project" value="UniProtKB-KW"/>
</dbReference>
<feature type="domain" description="PAC" evidence="4">
    <location>
        <begin position="86"/>
        <end position="138"/>
    </location>
</feature>
<dbReference type="PROSITE" id="PS50112">
    <property type="entry name" value="PAS"/>
    <property type="match status" value="1"/>
</dbReference>
<dbReference type="GO" id="GO:0004888">
    <property type="term" value="F:transmembrane signaling receptor activity"/>
    <property type="evidence" value="ECO:0007669"/>
    <property type="project" value="InterPro"/>
</dbReference>
<dbReference type="SUPFAM" id="SSF55785">
    <property type="entry name" value="PYP-like sensor domain (PAS domain)"/>
    <property type="match status" value="2"/>
</dbReference>
<dbReference type="SMART" id="SM00283">
    <property type="entry name" value="MA"/>
    <property type="match status" value="1"/>
</dbReference>
<dbReference type="CDD" id="cd00130">
    <property type="entry name" value="PAS"/>
    <property type="match status" value="2"/>
</dbReference>
<evidence type="ECO:0000313" key="6">
    <source>
        <dbReference type="Proteomes" id="UP000000270"/>
    </source>
</evidence>
<dbReference type="InterPro" id="IPR001610">
    <property type="entry name" value="PAC"/>
</dbReference>
<dbReference type="KEGG" id="azc:AZC_0573"/>
<dbReference type="InterPro" id="IPR000014">
    <property type="entry name" value="PAS"/>
</dbReference>
<dbReference type="Gene3D" id="3.30.450.20">
    <property type="entry name" value="PAS domain"/>
    <property type="match status" value="2"/>
</dbReference>
<dbReference type="PANTHER" id="PTHR24422:SF10">
    <property type="entry name" value="CHEMOTAXIS PROTEIN METHYLTRANSFERASE 2"/>
    <property type="match status" value="1"/>
</dbReference>
<dbReference type="PRINTS" id="PR00260">
    <property type="entry name" value="CHEMTRNSDUCR"/>
</dbReference>
<dbReference type="AlphaFoldDB" id="A8IML1"/>
<dbReference type="SMART" id="SM00086">
    <property type="entry name" value="PAC"/>
    <property type="match status" value="2"/>
</dbReference>
<dbReference type="SMART" id="SM00091">
    <property type="entry name" value="PAS"/>
    <property type="match status" value="2"/>
</dbReference>
<dbReference type="InterPro" id="IPR000700">
    <property type="entry name" value="PAS-assoc_C"/>
</dbReference>
<evidence type="ECO:0000313" key="5">
    <source>
        <dbReference type="EMBL" id="BAF86571.1"/>
    </source>
</evidence>
<dbReference type="InterPro" id="IPR004089">
    <property type="entry name" value="MCPsignal_dom"/>
</dbReference>
<dbReference type="InterPro" id="IPR013655">
    <property type="entry name" value="PAS_fold_3"/>
</dbReference>
<dbReference type="InterPro" id="IPR050903">
    <property type="entry name" value="Bact_Chemotaxis_MeTrfase"/>
</dbReference>